<dbReference type="Pfam" id="PF01401">
    <property type="entry name" value="Peptidase_M2"/>
    <property type="match status" value="1"/>
</dbReference>
<comment type="caution">
    <text evidence="7">Lacks conserved residue(s) required for the propagation of feature annotation.</text>
</comment>
<evidence type="ECO:0000256" key="8">
    <source>
        <dbReference type="SAM" id="SignalP"/>
    </source>
</evidence>
<evidence type="ECO:0000256" key="4">
    <source>
        <dbReference type="ARBA" id="ARBA00023180"/>
    </source>
</evidence>
<dbReference type="PROSITE" id="PS52011">
    <property type="entry name" value="PEPTIDASE_M2"/>
    <property type="match status" value="1"/>
</dbReference>
<gene>
    <name evidence="9" type="primary">LOC114333257</name>
</gene>
<dbReference type="GO" id="GO:0008237">
    <property type="term" value="F:metallopeptidase activity"/>
    <property type="evidence" value="ECO:0007669"/>
    <property type="project" value="InterPro"/>
</dbReference>
<dbReference type="InterPro" id="IPR001548">
    <property type="entry name" value="Peptidase_M2"/>
</dbReference>
<feature type="glycosylation site" description="N-linked (GlcNAc...) asparagine" evidence="6">
    <location>
        <position position="141"/>
    </location>
</feature>
<dbReference type="GO" id="GO:0006508">
    <property type="term" value="P:proteolysis"/>
    <property type="evidence" value="ECO:0007669"/>
    <property type="project" value="InterPro"/>
</dbReference>
<dbReference type="InParanoid" id="A0A6P7G2U2"/>
<organism evidence="9">
    <name type="scientific">Diabrotica virgifera virgifera</name>
    <name type="common">western corn rootworm</name>
    <dbReference type="NCBI Taxonomy" id="50390"/>
    <lineage>
        <taxon>Eukaryota</taxon>
        <taxon>Metazoa</taxon>
        <taxon>Ecdysozoa</taxon>
        <taxon>Arthropoda</taxon>
        <taxon>Hexapoda</taxon>
        <taxon>Insecta</taxon>
        <taxon>Pterygota</taxon>
        <taxon>Neoptera</taxon>
        <taxon>Endopterygota</taxon>
        <taxon>Coleoptera</taxon>
        <taxon>Polyphaga</taxon>
        <taxon>Cucujiformia</taxon>
        <taxon>Chrysomeloidea</taxon>
        <taxon>Chrysomelidae</taxon>
        <taxon>Galerucinae</taxon>
        <taxon>Diabroticina</taxon>
        <taxon>Diabroticites</taxon>
        <taxon>Diabrotica</taxon>
    </lineage>
</organism>
<evidence type="ECO:0000256" key="2">
    <source>
        <dbReference type="ARBA" id="ARBA00022729"/>
    </source>
</evidence>
<dbReference type="PANTHER" id="PTHR10514">
    <property type="entry name" value="ANGIOTENSIN-CONVERTING ENZYME"/>
    <property type="match status" value="1"/>
</dbReference>
<evidence type="ECO:0000256" key="5">
    <source>
        <dbReference type="PIRSR" id="PIRSR601548-10"/>
    </source>
</evidence>
<evidence type="ECO:0000256" key="7">
    <source>
        <dbReference type="PROSITE-ProRule" id="PRU01355"/>
    </source>
</evidence>
<protein>
    <submittedName>
        <fullName evidence="9">Angiotensin-converting enzyme-like</fullName>
    </submittedName>
</protein>
<keyword evidence="4 5" id="KW-0325">Glycoprotein</keyword>
<feature type="disulfide bond" evidence="7">
    <location>
        <begin position="137"/>
        <end position="145"/>
    </location>
</feature>
<evidence type="ECO:0000256" key="1">
    <source>
        <dbReference type="ARBA" id="ARBA00008139"/>
    </source>
</evidence>
<dbReference type="SUPFAM" id="SSF55486">
    <property type="entry name" value="Metalloproteases ('zincins'), catalytic domain"/>
    <property type="match status" value="1"/>
</dbReference>
<evidence type="ECO:0000313" key="9">
    <source>
        <dbReference type="RefSeq" id="XP_028138920.1"/>
    </source>
</evidence>
<dbReference type="GO" id="GO:0008241">
    <property type="term" value="F:peptidyl-dipeptidase activity"/>
    <property type="evidence" value="ECO:0007669"/>
    <property type="project" value="InterPro"/>
</dbReference>
<feature type="signal peptide" evidence="8">
    <location>
        <begin position="1"/>
        <end position="17"/>
    </location>
</feature>
<evidence type="ECO:0000256" key="6">
    <source>
        <dbReference type="PIRSR" id="PIRSR601548-5"/>
    </source>
</evidence>
<reference evidence="9" key="1">
    <citation type="submission" date="2025-08" db="UniProtKB">
        <authorList>
            <consortium name="RefSeq"/>
        </authorList>
    </citation>
    <scope>IDENTIFICATION</scope>
    <source>
        <tissue evidence="9">Whole insect</tissue>
    </source>
</reference>
<feature type="chain" id="PRO_5027848985" evidence="8">
    <location>
        <begin position="18"/>
        <end position="154"/>
    </location>
</feature>
<comment type="similarity">
    <text evidence="1 7">Belongs to the peptidase M2 family.</text>
</comment>
<sequence length="154" mass="17513">MVAVIVIILYFVLAASGKDPNIEEEEAAAYNFIRVTNKKIQENLNKAMIAAWNYGSNITDYNLEITLNVTAEVAQQGKEIWKQVKQFDWKRFSSTDLRRQFKSYSLLGRAALPEAELKALNKHISDMESVYSKAKICDYNNKTNCDLALEPGKN</sequence>
<evidence type="ECO:0000256" key="3">
    <source>
        <dbReference type="ARBA" id="ARBA00023157"/>
    </source>
</evidence>
<dbReference type="GO" id="GO:0005615">
    <property type="term" value="C:extracellular space"/>
    <property type="evidence" value="ECO:0007669"/>
    <property type="project" value="TreeGrafter"/>
</dbReference>
<proteinExistence type="inferred from homology"/>
<keyword evidence="3 7" id="KW-1015">Disulfide bond</keyword>
<keyword evidence="2 8" id="KW-0732">Signal</keyword>
<feature type="glycosylation site" description="N-linked (GlcNAc...) asparagine; partial" evidence="5">
    <location>
        <position position="140"/>
    </location>
</feature>
<name>A0A6P7G2U2_DIAVI</name>
<accession>A0A6P7G2U2</accession>
<dbReference type="PANTHER" id="PTHR10514:SF44">
    <property type="entry name" value="ANGIOTENSIN-CONVERTING ENZYME-RELATED"/>
    <property type="match status" value="1"/>
</dbReference>
<dbReference type="GO" id="GO:0005886">
    <property type="term" value="C:plasma membrane"/>
    <property type="evidence" value="ECO:0007669"/>
    <property type="project" value="TreeGrafter"/>
</dbReference>
<dbReference type="RefSeq" id="XP_028138920.1">
    <property type="nucleotide sequence ID" value="XM_028283119.1"/>
</dbReference>
<dbReference type="AlphaFoldDB" id="A0A6P7G2U2"/>
<feature type="glycosylation site" description="N-linked (GlcNAc...) asparagine" evidence="5">
    <location>
        <position position="57"/>
    </location>
</feature>